<dbReference type="OrthoDB" id="18915at2759"/>
<dbReference type="PANTHER" id="PTHR12931">
    <property type="entry name" value="UBIQUITIN THIOLESTERASE PROTEIN OTUB"/>
    <property type="match status" value="1"/>
</dbReference>
<evidence type="ECO:0000313" key="9">
    <source>
        <dbReference type="RefSeq" id="XP_020111343.1"/>
    </source>
</evidence>
<dbReference type="Proteomes" id="UP000515123">
    <property type="component" value="Linkage group 21"/>
</dbReference>
<dbReference type="Gene3D" id="3.30.200.60">
    <property type="entry name" value="Peptidase C65 Otubain, subdomain 1"/>
    <property type="match status" value="1"/>
</dbReference>
<name>A0A6P5H0A0_ANACO</name>
<dbReference type="InterPro" id="IPR042467">
    <property type="entry name" value="Peptidase_C65_otubain_sub2"/>
</dbReference>
<evidence type="ECO:0000256" key="3">
    <source>
        <dbReference type="ARBA" id="ARBA00022670"/>
    </source>
</evidence>
<reference evidence="8" key="1">
    <citation type="journal article" date="2015" name="Nat. Genet.">
        <title>The pineapple genome and the evolution of CAM photosynthesis.</title>
        <authorList>
            <person name="Ming R."/>
            <person name="VanBuren R."/>
            <person name="Wai C.M."/>
            <person name="Tang H."/>
            <person name="Schatz M.C."/>
            <person name="Bowers J.E."/>
            <person name="Lyons E."/>
            <person name="Wang M.L."/>
            <person name="Chen J."/>
            <person name="Biggers E."/>
            <person name="Zhang J."/>
            <person name="Huang L."/>
            <person name="Zhang L."/>
            <person name="Miao W."/>
            <person name="Zhang J."/>
            <person name="Ye Z."/>
            <person name="Miao C."/>
            <person name="Lin Z."/>
            <person name="Wang H."/>
            <person name="Zhou H."/>
            <person name="Yim W.C."/>
            <person name="Priest H.D."/>
            <person name="Zheng C."/>
            <person name="Woodhouse M."/>
            <person name="Edger P.P."/>
            <person name="Guyot R."/>
            <person name="Guo H.B."/>
            <person name="Guo H."/>
            <person name="Zheng G."/>
            <person name="Singh R."/>
            <person name="Sharma A."/>
            <person name="Min X."/>
            <person name="Zheng Y."/>
            <person name="Lee H."/>
            <person name="Gurtowski J."/>
            <person name="Sedlazeck F.J."/>
            <person name="Harkess A."/>
            <person name="McKain M.R."/>
            <person name="Liao Z."/>
            <person name="Fang J."/>
            <person name="Liu J."/>
            <person name="Zhang X."/>
            <person name="Zhang Q."/>
            <person name="Hu W."/>
            <person name="Qin Y."/>
            <person name="Wang K."/>
            <person name="Chen L.Y."/>
            <person name="Shirley N."/>
            <person name="Lin Y.R."/>
            <person name="Liu L.Y."/>
            <person name="Hernandez A.G."/>
            <person name="Wright C.L."/>
            <person name="Bulone V."/>
            <person name="Tuskan G.A."/>
            <person name="Heath K."/>
            <person name="Zee F."/>
            <person name="Moore P.H."/>
            <person name="Sunkar R."/>
            <person name="Leebens-Mack J.H."/>
            <person name="Mockler T."/>
            <person name="Bennetzen J.L."/>
            <person name="Freeling M."/>
            <person name="Sankoff D."/>
            <person name="Paterson A.H."/>
            <person name="Zhu X."/>
            <person name="Yang X."/>
            <person name="Smith J.A."/>
            <person name="Cushman J.C."/>
            <person name="Paull R.E."/>
            <person name="Yu Q."/>
        </authorList>
    </citation>
    <scope>NUCLEOTIDE SEQUENCE [LARGE SCALE GENOMIC DNA]</scope>
    <source>
        <strain evidence="8">cv. F153</strain>
    </source>
</reference>
<evidence type="ECO:0000256" key="1">
    <source>
        <dbReference type="ARBA" id="ARBA00000707"/>
    </source>
</evidence>
<dbReference type="Pfam" id="PF10275">
    <property type="entry name" value="Peptidase_C65"/>
    <property type="match status" value="1"/>
</dbReference>
<accession>A0A6P5H0A0</accession>
<feature type="region of interest" description="Disordered" evidence="7">
    <location>
        <begin position="307"/>
        <end position="328"/>
    </location>
</feature>
<dbReference type="InterPro" id="IPR042468">
    <property type="entry name" value="Peptidase_C65_otubain_sub1"/>
</dbReference>
<dbReference type="CDD" id="cd22749">
    <property type="entry name" value="Otubain_C65"/>
    <property type="match status" value="1"/>
</dbReference>
<dbReference type="EC" id="3.4.19.12" evidence="2"/>
<dbReference type="Gene3D" id="1.20.1300.20">
    <property type="entry name" value="Peptidase C65 Otubain, subdomain 2"/>
    <property type="match status" value="1"/>
</dbReference>
<protein>
    <recommendedName>
        <fullName evidence="2">ubiquitinyl hydrolase 1</fullName>
        <ecNumber evidence="2">3.4.19.12</ecNumber>
    </recommendedName>
</protein>
<dbReference type="InterPro" id="IPR019400">
    <property type="entry name" value="Peptidase_C65_otubain"/>
</dbReference>
<reference evidence="9" key="2">
    <citation type="submission" date="2025-08" db="UniProtKB">
        <authorList>
            <consortium name="RefSeq"/>
        </authorList>
    </citation>
    <scope>IDENTIFICATION</scope>
    <source>
        <tissue evidence="9">Leaf</tissue>
    </source>
</reference>
<dbReference type="InterPro" id="IPR038765">
    <property type="entry name" value="Papain-like_cys_pep_sf"/>
</dbReference>
<dbReference type="GeneID" id="109726245"/>
<keyword evidence="6" id="KW-0788">Thiol protease</keyword>
<keyword evidence="3" id="KW-0645">Protease</keyword>
<dbReference type="GO" id="GO:0071108">
    <property type="term" value="P:protein K48-linked deubiquitination"/>
    <property type="evidence" value="ECO:0007669"/>
    <property type="project" value="TreeGrafter"/>
</dbReference>
<feature type="compositionally biased region" description="Basic and acidic residues" evidence="7">
    <location>
        <begin position="319"/>
        <end position="328"/>
    </location>
</feature>
<keyword evidence="4" id="KW-0833">Ubl conjugation pathway</keyword>
<keyword evidence="8" id="KW-1185">Reference proteome</keyword>
<dbReference type="SUPFAM" id="SSF54001">
    <property type="entry name" value="Cysteine proteinases"/>
    <property type="match status" value="1"/>
</dbReference>
<keyword evidence="5" id="KW-0378">Hydrolase</keyword>
<evidence type="ECO:0000256" key="2">
    <source>
        <dbReference type="ARBA" id="ARBA00012759"/>
    </source>
</evidence>
<dbReference type="GO" id="GO:0005634">
    <property type="term" value="C:nucleus"/>
    <property type="evidence" value="ECO:0007669"/>
    <property type="project" value="TreeGrafter"/>
</dbReference>
<evidence type="ECO:0000256" key="6">
    <source>
        <dbReference type="ARBA" id="ARBA00022807"/>
    </source>
</evidence>
<dbReference type="GO" id="GO:0006508">
    <property type="term" value="P:proteolysis"/>
    <property type="evidence" value="ECO:0007669"/>
    <property type="project" value="UniProtKB-KW"/>
</dbReference>
<organism evidence="8 9">
    <name type="scientific">Ananas comosus</name>
    <name type="common">Pineapple</name>
    <name type="synonym">Ananas ananas</name>
    <dbReference type="NCBI Taxonomy" id="4615"/>
    <lineage>
        <taxon>Eukaryota</taxon>
        <taxon>Viridiplantae</taxon>
        <taxon>Streptophyta</taxon>
        <taxon>Embryophyta</taxon>
        <taxon>Tracheophyta</taxon>
        <taxon>Spermatophyta</taxon>
        <taxon>Magnoliopsida</taxon>
        <taxon>Liliopsida</taxon>
        <taxon>Poales</taxon>
        <taxon>Bromeliaceae</taxon>
        <taxon>Bromelioideae</taxon>
        <taxon>Ananas</taxon>
    </lineage>
</organism>
<comment type="catalytic activity">
    <reaction evidence="1">
        <text>Thiol-dependent hydrolysis of ester, thioester, amide, peptide and isopeptide bonds formed by the C-terminal Gly of ubiquitin (a 76-residue protein attached to proteins as an intracellular targeting signal).</text>
        <dbReference type="EC" id="3.4.19.12"/>
    </reaction>
</comment>
<evidence type="ECO:0000256" key="7">
    <source>
        <dbReference type="SAM" id="MobiDB-lite"/>
    </source>
</evidence>
<gene>
    <name evidence="9" type="primary">LOC109726245</name>
</gene>
<dbReference type="PANTHER" id="PTHR12931:SF15">
    <property type="entry name" value="UBIQUITIN THIOESTERASE OTUBAIN-LIKE"/>
    <property type="match status" value="1"/>
</dbReference>
<proteinExistence type="predicted"/>
<evidence type="ECO:0000313" key="8">
    <source>
        <dbReference type="Proteomes" id="UP000515123"/>
    </source>
</evidence>
<dbReference type="GO" id="GO:0004843">
    <property type="term" value="F:cysteine-type deubiquitinase activity"/>
    <property type="evidence" value="ECO:0007669"/>
    <property type="project" value="UniProtKB-EC"/>
</dbReference>
<sequence>MVPSLNGLCSFEIRINEEEEERMKRLPRWVRNSHQSAVEELERMRHDPAVGDKEKFSSLAAEYEFSYSDIVEKIELLGDDYESFRQIRRDGNNFYRSFIFSYLEHLMGKHPLPDANELYRILSILEKYKQMNAALGGRRDTFDYLLQEFKCVLANVICGPPRDVSAEKYLRDCLDEQNELNGIILLRLITSVEIHSQINHYSPTIVAFTSASIKEFVVEKANVLNILKDLICAEALSNALDVPMHVVQLDAPPLGAITEGLRVHMFNCSSSRRGREAGVTDYVVTLRTPKPPAPFPSSGLSDMKGLAAALDDDGDGDGDDHSRSSSECARDPRVVLMYWRGHYGVLYPKRGSSTATTAMLCSAPAESPPSEFDSDFVI</sequence>
<dbReference type="GO" id="GO:0043130">
    <property type="term" value="F:ubiquitin binding"/>
    <property type="evidence" value="ECO:0007669"/>
    <property type="project" value="TreeGrafter"/>
</dbReference>
<evidence type="ECO:0000256" key="5">
    <source>
        <dbReference type="ARBA" id="ARBA00022801"/>
    </source>
</evidence>
<evidence type="ECO:0000256" key="4">
    <source>
        <dbReference type="ARBA" id="ARBA00022786"/>
    </source>
</evidence>
<dbReference type="AlphaFoldDB" id="A0A6P5H0A0"/>
<dbReference type="RefSeq" id="XP_020111343.1">
    <property type="nucleotide sequence ID" value="XM_020255754.1"/>
</dbReference>